<keyword evidence="5" id="KW-1185">Reference proteome</keyword>
<name>A0A2T4TUZ4_9BACT</name>
<reference evidence="4 5" key="1">
    <citation type="submission" date="2017-09" db="EMBL/GenBank/DDBJ databases">
        <title>Bloom of a denitrifying methanotroph, Candidatus Methylomirabilis limnetica, in a deep stratified lake.</title>
        <authorList>
            <person name="Graf J.S."/>
            <person name="Marchant H.K."/>
            <person name="Tienken D."/>
            <person name="Hach P.F."/>
            <person name="Brand A."/>
            <person name="Schubert C.J."/>
            <person name="Kuypers M.M."/>
            <person name="Milucka J."/>
        </authorList>
    </citation>
    <scope>NUCLEOTIDE SEQUENCE [LARGE SCALE GENOMIC DNA]</scope>
    <source>
        <strain evidence="4 5">Zug</strain>
    </source>
</reference>
<gene>
    <name evidence="4" type="ORF">CLG94_11940</name>
</gene>
<feature type="domain" description="Integrase SAM-like N-terminal" evidence="3">
    <location>
        <begin position="170"/>
        <end position="209"/>
    </location>
</feature>
<evidence type="ECO:0000256" key="1">
    <source>
        <dbReference type="ARBA" id="ARBA00023125"/>
    </source>
</evidence>
<evidence type="ECO:0000313" key="5">
    <source>
        <dbReference type="Proteomes" id="UP000241436"/>
    </source>
</evidence>
<proteinExistence type="predicted"/>
<dbReference type="GO" id="GO:0015074">
    <property type="term" value="P:DNA integration"/>
    <property type="evidence" value="ECO:0007669"/>
    <property type="project" value="InterPro"/>
</dbReference>
<protein>
    <recommendedName>
        <fullName evidence="3">Integrase SAM-like N-terminal domain-containing protein</fullName>
    </recommendedName>
</protein>
<feature type="domain" description="Integrase SAM-like N-terminal" evidence="3">
    <location>
        <begin position="2"/>
        <end position="72"/>
    </location>
</feature>
<evidence type="ECO:0000313" key="4">
    <source>
        <dbReference type="EMBL" id="PTL34934.1"/>
    </source>
</evidence>
<evidence type="ECO:0000256" key="2">
    <source>
        <dbReference type="SAM" id="MobiDB-lite"/>
    </source>
</evidence>
<dbReference type="RefSeq" id="WP_193450661.1">
    <property type="nucleotide sequence ID" value="NZ_NVQC01000036.1"/>
</dbReference>
<reference evidence="5" key="2">
    <citation type="journal article" date="2018" name="Environ. Microbiol.">
        <title>Bloom of a denitrifying methanotroph, 'Candidatus Methylomirabilis limnetica', in a deep stratified lake.</title>
        <authorList>
            <person name="Graf J.S."/>
            <person name="Mayr M.J."/>
            <person name="Marchant H.K."/>
            <person name="Tienken D."/>
            <person name="Hach P.F."/>
            <person name="Brand A."/>
            <person name="Schubert C.J."/>
            <person name="Kuypers M.M."/>
            <person name="Milucka J."/>
        </authorList>
    </citation>
    <scope>NUCLEOTIDE SEQUENCE [LARGE SCALE GENOMIC DNA]</scope>
    <source>
        <strain evidence="5">Zug</strain>
    </source>
</reference>
<dbReference type="InterPro" id="IPR004107">
    <property type="entry name" value="Integrase_SAM-like_N"/>
</dbReference>
<dbReference type="EMBL" id="NVQC01000036">
    <property type="protein sequence ID" value="PTL34934.1"/>
    <property type="molecule type" value="Genomic_DNA"/>
</dbReference>
<dbReference type="Gene3D" id="1.10.150.130">
    <property type="match status" value="2"/>
</dbReference>
<feature type="region of interest" description="Disordered" evidence="2">
    <location>
        <begin position="83"/>
        <end position="109"/>
    </location>
</feature>
<organism evidence="4 5">
    <name type="scientific">Candidatus Methylomirabilis limnetica</name>
    <dbReference type="NCBI Taxonomy" id="2033718"/>
    <lineage>
        <taxon>Bacteria</taxon>
        <taxon>Candidatus Methylomirabilota</taxon>
        <taxon>Candidatus Methylomirabilia</taxon>
        <taxon>Candidatus Methylomirabilales</taxon>
        <taxon>Candidatus Methylomirabilaceae</taxon>
        <taxon>Candidatus Methylomirabilis</taxon>
    </lineage>
</organism>
<dbReference type="Pfam" id="PF13495">
    <property type="entry name" value="Phage_int_SAM_4"/>
    <property type="match status" value="2"/>
</dbReference>
<dbReference type="Proteomes" id="UP000241436">
    <property type="component" value="Unassembled WGS sequence"/>
</dbReference>
<sequence>MLREAGAQEKTIPYCMAWVRRFFARHPGRRRRDLGRTEIEVFLADIAQRGGVSNWQVQQARDAMELYYEQLRGIALAPRLDASELKSASEPPSPPTPTPVAELRSRKDAHKTYAAGRRDVKRKHVLLAMEPGAAVGPAPPALRTAEAPPSTGAPTVKTHTAVNWRALDARVRECLRLEHYAYRTEQAYVAWIRRFVAFHQWRKPSRFDNAKGTHRDKAKGTHLCSVIVGPVGSMGKPEAFPCCGRNP</sequence>
<keyword evidence="1" id="KW-0238">DNA-binding</keyword>
<feature type="region of interest" description="Disordered" evidence="2">
    <location>
        <begin position="137"/>
        <end position="156"/>
    </location>
</feature>
<feature type="non-terminal residue" evidence="4">
    <location>
        <position position="247"/>
    </location>
</feature>
<evidence type="ECO:0000259" key="3">
    <source>
        <dbReference type="Pfam" id="PF13495"/>
    </source>
</evidence>
<dbReference type="GO" id="GO:0003677">
    <property type="term" value="F:DNA binding"/>
    <property type="evidence" value="ECO:0007669"/>
    <property type="project" value="UniProtKB-KW"/>
</dbReference>
<dbReference type="InterPro" id="IPR010998">
    <property type="entry name" value="Integrase_recombinase_N"/>
</dbReference>
<dbReference type="AlphaFoldDB" id="A0A2T4TUZ4"/>
<comment type="caution">
    <text evidence="4">The sequence shown here is derived from an EMBL/GenBank/DDBJ whole genome shotgun (WGS) entry which is preliminary data.</text>
</comment>
<accession>A0A2T4TUZ4</accession>